<dbReference type="AlphaFoldDB" id="A0A8H5D5E6"/>
<feature type="compositionally biased region" description="Acidic residues" evidence="1">
    <location>
        <begin position="450"/>
        <end position="468"/>
    </location>
</feature>
<reference evidence="2 3" key="1">
    <citation type="journal article" date="2020" name="ISME J.">
        <title>Uncovering the hidden diversity of litter-decomposition mechanisms in mushroom-forming fungi.</title>
        <authorList>
            <person name="Floudas D."/>
            <person name="Bentzer J."/>
            <person name="Ahren D."/>
            <person name="Johansson T."/>
            <person name="Persson P."/>
            <person name="Tunlid A."/>
        </authorList>
    </citation>
    <scope>NUCLEOTIDE SEQUENCE [LARGE SCALE GENOMIC DNA]</scope>
    <source>
        <strain evidence="2 3">CBS 406.79</strain>
    </source>
</reference>
<evidence type="ECO:0000256" key="1">
    <source>
        <dbReference type="SAM" id="MobiDB-lite"/>
    </source>
</evidence>
<comment type="caution">
    <text evidence="2">The sequence shown here is derived from an EMBL/GenBank/DDBJ whole genome shotgun (WGS) entry which is preliminary data.</text>
</comment>
<dbReference type="Proteomes" id="UP000518752">
    <property type="component" value="Unassembled WGS sequence"/>
</dbReference>
<proteinExistence type="predicted"/>
<feature type="compositionally biased region" description="Polar residues" evidence="1">
    <location>
        <begin position="60"/>
        <end position="69"/>
    </location>
</feature>
<keyword evidence="3" id="KW-1185">Reference proteome</keyword>
<feature type="region of interest" description="Disordered" evidence="1">
    <location>
        <begin position="281"/>
        <end position="300"/>
    </location>
</feature>
<feature type="compositionally biased region" description="Low complexity" evidence="1">
    <location>
        <begin position="403"/>
        <end position="414"/>
    </location>
</feature>
<feature type="region of interest" description="Disordered" evidence="1">
    <location>
        <begin position="342"/>
        <end position="371"/>
    </location>
</feature>
<feature type="region of interest" description="Disordered" evidence="1">
    <location>
        <begin position="39"/>
        <end position="69"/>
    </location>
</feature>
<protein>
    <submittedName>
        <fullName evidence="2">Uncharacterized protein</fullName>
    </submittedName>
</protein>
<feature type="compositionally biased region" description="Basic and acidic residues" evidence="1">
    <location>
        <begin position="419"/>
        <end position="430"/>
    </location>
</feature>
<organism evidence="2 3">
    <name type="scientific">Collybiopsis confluens</name>
    <dbReference type="NCBI Taxonomy" id="2823264"/>
    <lineage>
        <taxon>Eukaryota</taxon>
        <taxon>Fungi</taxon>
        <taxon>Dikarya</taxon>
        <taxon>Basidiomycota</taxon>
        <taxon>Agaricomycotina</taxon>
        <taxon>Agaricomycetes</taxon>
        <taxon>Agaricomycetidae</taxon>
        <taxon>Agaricales</taxon>
        <taxon>Marasmiineae</taxon>
        <taxon>Omphalotaceae</taxon>
        <taxon>Collybiopsis</taxon>
    </lineage>
</organism>
<feature type="compositionally biased region" description="Basic and acidic residues" evidence="1">
    <location>
        <begin position="362"/>
        <end position="371"/>
    </location>
</feature>
<dbReference type="EMBL" id="JAACJN010000271">
    <property type="protein sequence ID" value="KAF5353041.1"/>
    <property type="molecule type" value="Genomic_DNA"/>
</dbReference>
<sequence length="493" mass="54415">MPITYQHTISDPSTSISTTIQDADSSIVLSDLVRSGETSRLRRRGAVRLDHMPRSDDPRASSNGASGSSVEDSFFQLYCRECDTPSNLSFSSPLTPYRPSLFPSTLPNSNHSKENQLHSQRLYHRTLIHSGVMAQRLPHIDASLHVHPPSTSSYPPTAAQVHAFLTRFQRTRGSSDLYGFRQEPELDVRELDFENGVLVWTSVSDPVDGVLAPMHYEDHPKQSTESTDATDTRFMTLGELATRRPGPISTACMCKREVVGCATCGSPLGMRYTPCSSAVKKIFSPPAPRSAPRPSGYSRPRMMLAPRSVQQTLPTATISHDPETSIYRSRVANYLLASMETPRSATSAHNAPSPPEPIRVTPETHHDLNHGRPFEVSILPRRVRSHNLLNRNSVSIAREQEPSESPSESGSSSQTVTILDRRNDAGEPGERSPLAQLHPSPAVPLSDAETVTDTETDNDNDEDEDSDNDDHYRLPMITQSGRDHSGVRRVIGR</sequence>
<gene>
    <name evidence="2" type="ORF">D9757_011867</name>
</gene>
<accession>A0A8H5D5E6</accession>
<evidence type="ECO:0000313" key="3">
    <source>
        <dbReference type="Proteomes" id="UP000518752"/>
    </source>
</evidence>
<name>A0A8H5D5E6_9AGAR</name>
<feature type="compositionally biased region" description="Basic and acidic residues" evidence="1">
    <location>
        <begin position="47"/>
        <end position="59"/>
    </location>
</feature>
<feature type="region of interest" description="Disordered" evidence="1">
    <location>
        <begin position="393"/>
        <end position="493"/>
    </location>
</feature>
<dbReference type="OrthoDB" id="3270840at2759"/>
<evidence type="ECO:0000313" key="2">
    <source>
        <dbReference type="EMBL" id="KAF5353041.1"/>
    </source>
</evidence>